<dbReference type="RefSeq" id="WP_151677353.1">
    <property type="nucleotide sequence ID" value="NZ_WBWA01000003.1"/>
</dbReference>
<evidence type="ECO:0000313" key="1">
    <source>
        <dbReference type="EMBL" id="KAB2666571.1"/>
    </source>
</evidence>
<organism evidence="2 4">
    <name type="scientific">Brucella tritici</name>
    <dbReference type="NCBI Taxonomy" id="94626"/>
    <lineage>
        <taxon>Bacteria</taxon>
        <taxon>Pseudomonadati</taxon>
        <taxon>Pseudomonadota</taxon>
        <taxon>Alphaproteobacteria</taxon>
        <taxon>Hyphomicrobiales</taxon>
        <taxon>Brucellaceae</taxon>
        <taxon>Brucella/Ochrobactrum group</taxon>
        <taxon>Brucella</taxon>
    </lineage>
</organism>
<reference evidence="2 4" key="2">
    <citation type="submission" date="2020-04" db="EMBL/GenBank/DDBJ databases">
        <title>Whole genome sequencing of clinical and environmental type strains of Ochrobactrum.</title>
        <authorList>
            <person name="Dharne M."/>
        </authorList>
    </citation>
    <scope>NUCLEOTIDE SEQUENCE [LARGE SCALE GENOMIC DNA]</scope>
    <source>
        <strain evidence="2 4">DSM 13340</strain>
    </source>
</reference>
<proteinExistence type="predicted"/>
<reference evidence="1 3" key="1">
    <citation type="submission" date="2019-09" db="EMBL/GenBank/DDBJ databases">
        <title>Taxonomic organization of the family Brucellaceae based on a phylogenomic approach.</title>
        <authorList>
            <person name="Leclercq S."/>
            <person name="Cloeckaert A."/>
            <person name="Zygmunt M.S."/>
        </authorList>
    </citation>
    <scope>NUCLEOTIDE SEQUENCE [LARGE SCALE GENOMIC DNA]</scope>
    <source>
        <strain evidence="1 3">LMG 18957</strain>
    </source>
</reference>
<dbReference type="EMBL" id="JAAXZB010000001">
    <property type="protein sequence ID" value="NKW09472.1"/>
    <property type="molecule type" value="Genomic_DNA"/>
</dbReference>
<dbReference type="AlphaFoldDB" id="A0A7X6FPC0"/>
<evidence type="ECO:0000313" key="2">
    <source>
        <dbReference type="EMBL" id="NKW09472.1"/>
    </source>
</evidence>
<keyword evidence="3" id="KW-1185">Reference proteome</keyword>
<evidence type="ECO:0000313" key="4">
    <source>
        <dbReference type="Proteomes" id="UP000558475"/>
    </source>
</evidence>
<dbReference type="Proteomes" id="UP000430843">
    <property type="component" value="Unassembled WGS sequence"/>
</dbReference>
<protein>
    <submittedName>
        <fullName evidence="2">Uncharacterized protein</fullName>
    </submittedName>
</protein>
<sequence length="64" mass="6994">MTAQFITLTAEIIQRYSRAVEVRQASRTETVIVPLAYADVEPRGASECQITICLALAAEIGLQL</sequence>
<dbReference type="Proteomes" id="UP000558475">
    <property type="component" value="Unassembled WGS sequence"/>
</dbReference>
<name>A0A7X6FPC0_9HYPH</name>
<accession>A0A7X6FPC0</accession>
<comment type="caution">
    <text evidence="2">The sequence shown here is derived from an EMBL/GenBank/DDBJ whole genome shotgun (WGS) entry which is preliminary data.</text>
</comment>
<gene>
    <name evidence="1" type="ORF">F9K91_05150</name>
    <name evidence="2" type="ORF">HGG76_06150</name>
</gene>
<evidence type="ECO:0000313" key="3">
    <source>
        <dbReference type="Proteomes" id="UP000430843"/>
    </source>
</evidence>
<dbReference type="EMBL" id="WBWA01000003">
    <property type="protein sequence ID" value="KAB2666571.1"/>
    <property type="molecule type" value="Genomic_DNA"/>
</dbReference>